<dbReference type="OrthoDB" id="5277092at2759"/>
<dbReference type="EMBL" id="KN839870">
    <property type="protein sequence ID" value="KIJ60648.1"/>
    <property type="molecule type" value="Genomic_DNA"/>
</dbReference>
<proteinExistence type="predicted"/>
<evidence type="ECO:0000313" key="2">
    <source>
        <dbReference type="Proteomes" id="UP000053820"/>
    </source>
</evidence>
<dbReference type="Proteomes" id="UP000053820">
    <property type="component" value="Unassembled WGS sequence"/>
</dbReference>
<protein>
    <submittedName>
        <fullName evidence="1">Uncharacterized protein</fullName>
    </submittedName>
</protein>
<evidence type="ECO:0000313" key="1">
    <source>
        <dbReference type="EMBL" id="KIJ60648.1"/>
    </source>
</evidence>
<organism evidence="1 2">
    <name type="scientific">Hydnomerulius pinastri MD-312</name>
    <dbReference type="NCBI Taxonomy" id="994086"/>
    <lineage>
        <taxon>Eukaryota</taxon>
        <taxon>Fungi</taxon>
        <taxon>Dikarya</taxon>
        <taxon>Basidiomycota</taxon>
        <taxon>Agaricomycotina</taxon>
        <taxon>Agaricomycetes</taxon>
        <taxon>Agaricomycetidae</taxon>
        <taxon>Boletales</taxon>
        <taxon>Boletales incertae sedis</taxon>
        <taxon>Leucogyrophana</taxon>
    </lineage>
</organism>
<dbReference type="HOGENOM" id="CLU_150191_1_0_1"/>
<name>A0A0C9W3C3_9AGAM</name>
<keyword evidence="2" id="KW-1185">Reference proteome</keyword>
<accession>A0A0C9W3C3</accession>
<gene>
    <name evidence="1" type="ORF">HYDPIDRAFT_116947</name>
</gene>
<dbReference type="AlphaFoldDB" id="A0A0C9W3C3"/>
<sequence length="92" mass="10335">MPAQKDAQETLHSFISENQQAQYTFDSERGSSYSELCREGGEKGRQCISHHIAQLKMSSTELFEAMQGFGFFCALPSDPSRTHMVCNKVPQT</sequence>
<reference evidence="1 2" key="1">
    <citation type="submission" date="2014-04" db="EMBL/GenBank/DDBJ databases">
        <title>Evolutionary Origins and Diversification of the Mycorrhizal Mutualists.</title>
        <authorList>
            <consortium name="DOE Joint Genome Institute"/>
            <consortium name="Mycorrhizal Genomics Consortium"/>
            <person name="Kohler A."/>
            <person name="Kuo A."/>
            <person name="Nagy L.G."/>
            <person name="Floudas D."/>
            <person name="Copeland A."/>
            <person name="Barry K.W."/>
            <person name="Cichocki N."/>
            <person name="Veneault-Fourrey C."/>
            <person name="LaButti K."/>
            <person name="Lindquist E.A."/>
            <person name="Lipzen A."/>
            <person name="Lundell T."/>
            <person name="Morin E."/>
            <person name="Murat C."/>
            <person name="Riley R."/>
            <person name="Ohm R."/>
            <person name="Sun H."/>
            <person name="Tunlid A."/>
            <person name="Henrissat B."/>
            <person name="Grigoriev I.V."/>
            <person name="Hibbett D.S."/>
            <person name="Martin F."/>
        </authorList>
    </citation>
    <scope>NUCLEOTIDE SEQUENCE [LARGE SCALE GENOMIC DNA]</scope>
    <source>
        <strain evidence="1 2">MD-312</strain>
    </source>
</reference>